<name>A0A6I2GKK9_9LACT</name>
<evidence type="ECO:0000256" key="1">
    <source>
        <dbReference type="ARBA" id="ARBA00001974"/>
    </source>
</evidence>
<dbReference type="PRINTS" id="PR00411">
    <property type="entry name" value="PNDRDTASEI"/>
</dbReference>
<protein>
    <recommendedName>
        <fullName evidence="12">SidA/IucD/PvdA family monooxygenase</fullName>
    </recommendedName>
</protein>
<comment type="similarity">
    <text evidence="2">Belongs to the class-III pyridine nucleotide-disulfide oxidoreductase family.</text>
</comment>
<keyword evidence="5" id="KW-0560">Oxidoreductase</keyword>
<dbReference type="AlphaFoldDB" id="A0A6I2GKK9"/>
<dbReference type="Proteomes" id="UP000430975">
    <property type="component" value="Unassembled WGS sequence"/>
</dbReference>
<organism evidence="10 11">
    <name type="scientific">Fundicoccus ignavus</name>
    <dbReference type="NCBI Taxonomy" id="2664442"/>
    <lineage>
        <taxon>Bacteria</taxon>
        <taxon>Bacillati</taxon>
        <taxon>Bacillota</taxon>
        <taxon>Bacilli</taxon>
        <taxon>Lactobacillales</taxon>
        <taxon>Aerococcaceae</taxon>
        <taxon>Fundicoccus</taxon>
    </lineage>
</organism>
<dbReference type="EMBL" id="WJQS01000013">
    <property type="protein sequence ID" value="MRI86392.1"/>
    <property type="molecule type" value="Genomic_DNA"/>
</dbReference>
<evidence type="ECO:0000256" key="4">
    <source>
        <dbReference type="ARBA" id="ARBA00022827"/>
    </source>
</evidence>
<evidence type="ECO:0000313" key="10">
    <source>
        <dbReference type="EMBL" id="MRI86392.1"/>
    </source>
</evidence>
<comment type="cofactor">
    <cofactor evidence="1">
        <name>FAD</name>
        <dbReference type="ChEBI" id="CHEBI:57692"/>
    </cofactor>
</comment>
<keyword evidence="11" id="KW-1185">Reference proteome</keyword>
<dbReference type="Gene3D" id="3.30.390.30">
    <property type="match status" value="1"/>
</dbReference>
<evidence type="ECO:0000256" key="3">
    <source>
        <dbReference type="ARBA" id="ARBA00022630"/>
    </source>
</evidence>
<dbReference type="Gene3D" id="3.50.50.60">
    <property type="entry name" value="FAD/NAD(P)-binding domain"/>
    <property type="match status" value="2"/>
</dbReference>
<keyword evidence="6" id="KW-0558">Oxidation</keyword>
<dbReference type="Pfam" id="PF02852">
    <property type="entry name" value="Pyr_redox_dim"/>
    <property type="match status" value="1"/>
</dbReference>
<sequence>MKPLNIVIIGASFAGITSALTIKRLAPATVVTVIDREETVGFIPSSVNRLLKGQNRTLTEQTSVNLEQLVAAGIELKLGCEVVAIESAQQYVRLVKAGQTSDLNYDKLILAMGSHPQAERIRGANLPGVLTTKTLSASEQSQAELTKANRILIVGGGQVGLEAADAFIAAGKTVTILESFDSLVFKYFDSEMVMELENRMLAQGVQIYKNQQVEAIETDHSDEFEHSSKLHILTTQQIELTADCVLLAVNFRPNSQLVSEQLACHIDSTLAVNDYLQTSQANIYAAGDLIRVPYLGTENDYYLPFVNNAMITGRLAAMNALGLSEPLQPVVRVMGSHLFGLYIASAGLTEEEAKLYHRILTLTQVHTDESDGPITLKLIIKQETGQVLGGQVYSQVNVLGLIDVLALAIKSQLTDRDLAFQDYHYYSMRSNRIPILNKVAFDLYEKRLKEVGHDAP</sequence>
<keyword evidence="7" id="KW-0676">Redox-active center</keyword>
<dbReference type="SUPFAM" id="SSF51905">
    <property type="entry name" value="FAD/NAD(P)-binding domain"/>
    <property type="match status" value="1"/>
</dbReference>
<dbReference type="InterPro" id="IPR050260">
    <property type="entry name" value="FAD-bd_OxRdtase"/>
</dbReference>
<evidence type="ECO:0000259" key="9">
    <source>
        <dbReference type="Pfam" id="PF07992"/>
    </source>
</evidence>
<reference evidence="10 11" key="1">
    <citation type="submission" date="2019-11" db="EMBL/GenBank/DDBJ databases">
        <title>Characterisation of Fundicoccus ignavus gen. nov. sp. nov., a novel genus of the family Aerococcaceae isolated from bulk tank milk.</title>
        <authorList>
            <person name="Siebert A."/>
            <person name="Huptas C."/>
            <person name="Wenning M."/>
            <person name="Scherer S."/>
            <person name="Doll E.V."/>
        </authorList>
    </citation>
    <scope>NUCLEOTIDE SEQUENCE [LARGE SCALE GENOMIC DNA]</scope>
    <source>
        <strain evidence="10 11">WS4759</strain>
    </source>
</reference>
<feature type="domain" description="FAD/NAD(P)-binding" evidence="9">
    <location>
        <begin position="5"/>
        <end position="292"/>
    </location>
</feature>
<evidence type="ECO:0000259" key="8">
    <source>
        <dbReference type="Pfam" id="PF02852"/>
    </source>
</evidence>
<dbReference type="InterPro" id="IPR036188">
    <property type="entry name" value="FAD/NAD-bd_sf"/>
</dbReference>
<comment type="caution">
    <text evidence="10">The sequence shown here is derived from an EMBL/GenBank/DDBJ whole genome shotgun (WGS) entry which is preliminary data.</text>
</comment>
<dbReference type="GO" id="GO:0016491">
    <property type="term" value="F:oxidoreductase activity"/>
    <property type="evidence" value="ECO:0007669"/>
    <property type="project" value="UniProtKB-KW"/>
</dbReference>
<evidence type="ECO:0000256" key="7">
    <source>
        <dbReference type="ARBA" id="ARBA00023284"/>
    </source>
</evidence>
<dbReference type="InterPro" id="IPR004099">
    <property type="entry name" value="Pyr_nucl-diS_OxRdtase_dimer"/>
</dbReference>
<accession>A0A6I2GKK9</accession>
<evidence type="ECO:0000256" key="6">
    <source>
        <dbReference type="ARBA" id="ARBA00023097"/>
    </source>
</evidence>
<dbReference type="InterPro" id="IPR016156">
    <property type="entry name" value="FAD/NAD-linked_Rdtase_dimer_sf"/>
</dbReference>
<keyword evidence="3" id="KW-0285">Flavoprotein</keyword>
<evidence type="ECO:0000256" key="2">
    <source>
        <dbReference type="ARBA" id="ARBA00009130"/>
    </source>
</evidence>
<dbReference type="SUPFAM" id="SSF55424">
    <property type="entry name" value="FAD/NAD-linked reductases, dimerisation (C-terminal) domain"/>
    <property type="match status" value="1"/>
</dbReference>
<evidence type="ECO:0008006" key="12">
    <source>
        <dbReference type="Google" id="ProtNLM"/>
    </source>
</evidence>
<dbReference type="RefSeq" id="WP_153864067.1">
    <property type="nucleotide sequence ID" value="NZ_WJQS01000013.1"/>
</dbReference>
<evidence type="ECO:0000256" key="5">
    <source>
        <dbReference type="ARBA" id="ARBA00023002"/>
    </source>
</evidence>
<proteinExistence type="inferred from homology"/>
<dbReference type="PANTHER" id="PTHR43429">
    <property type="entry name" value="PYRIDINE NUCLEOTIDE-DISULFIDE OXIDOREDUCTASE DOMAIN-CONTAINING"/>
    <property type="match status" value="1"/>
</dbReference>
<feature type="domain" description="Pyridine nucleotide-disulphide oxidoreductase dimerisation" evidence="8">
    <location>
        <begin position="341"/>
        <end position="426"/>
    </location>
</feature>
<dbReference type="InterPro" id="IPR023753">
    <property type="entry name" value="FAD/NAD-binding_dom"/>
</dbReference>
<dbReference type="PANTHER" id="PTHR43429:SF1">
    <property type="entry name" value="NAD(P)H SULFUR OXIDOREDUCTASE (COA-DEPENDENT)"/>
    <property type="match status" value="1"/>
</dbReference>
<evidence type="ECO:0000313" key="11">
    <source>
        <dbReference type="Proteomes" id="UP000430975"/>
    </source>
</evidence>
<keyword evidence="4" id="KW-0274">FAD</keyword>
<dbReference type="Pfam" id="PF07992">
    <property type="entry name" value="Pyr_redox_2"/>
    <property type="match status" value="1"/>
</dbReference>
<dbReference type="PRINTS" id="PR00368">
    <property type="entry name" value="FADPNR"/>
</dbReference>
<gene>
    <name evidence="10" type="ORF">GIY09_11105</name>
</gene>